<dbReference type="PROSITE" id="PS51257">
    <property type="entry name" value="PROKAR_LIPOPROTEIN"/>
    <property type="match status" value="1"/>
</dbReference>
<evidence type="ECO:0000313" key="3">
    <source>
        <dbReference type="Proteomes" id="UP000320390"/>
    </source>
</evidence>
<feature type="signal peptide" evidence="1">
    <location>
        <begin position="1"/>
        <end position="21"/>
    </location>
</feature>
<gene>
    <name evidence="2" type="ORF">Poly30_04670</name>
</gene>
<dbReference type="OrthoDB" id="256352at2"/>
<protein>
    <recommendedName>
        <fullName evidence="4">Nickel uptake substrate-specific transmembrane region</fullName>
    </recommendedName>
</protein>
<reference evidence="2 3" key="1">
    <citation type="submission" date="2019-02" db="EMBL/GenBank/DDBJ databases">
        <title>Deep-cultivation of Planctomycetes and their phenomic and genomic characterization uncovers novel biology.</title>
        <authorList>
            <person name="Wiegand S."/>
            <person name="Jogler M."/>
            <person name="Boedeker C."/>
            <person name="Pinto D."/>
            <person name="Vollmers J."/>
            <person name="Rivas-Marin E."/>
            <person name="Kohn T."/>
            <person name="Peeters S.H."/>
            <person name="Heuer A."/>
            <person name="Rast P."/>
            <person name="Oberbeckmann S."/>
            <person name="Bunk B."/>
            <person name="Jeske O."/>
            <person name="Meyerdierks A."/>
            <person name="Storesund J.E."/>
            <person name="Kallscheuer N."/>
            <person name="Luecker S."/>
            <person name="Lage O.M."/>
            <person name="Pohl T."/>
            <person name="Merkel B.J."/>
            <person name="Hornburger P."/>
            <person name="Mueller R.-W."/>
            <person name="Bruemmer F."/>
            <person name="Labrenz M."/>
            <person name="Spormann A.M."/>
            <person name="Op den Camp H."/>
            <person name="Overmann J."/>
            <person name="Amann R."/>
            <person name="Jetten M.S.M."/>
            <person name="Mascher T."/>
            <person name="Medema M.H."/>
            <person name="Devos D.P."/>
            <person name="Kaster A.-K."/>
            <person name="Ovreas L."/>
            <person name="Rohde M."/>
            <person name="Galperin M.Y."/>
            <person name="Jogler C."/>
        </authorList>
    </citation>
    <scope>NUCLEOTIDE SEQUENCE [LARGE SCALE GENOMIC DNA]</scope>
    <source>
        <strain evidence="2 3">Poly30</strain>
    </source>
</reference>
<dbReference type="SUPFAM" id="SSF49452">
    <property type="entry name" value="Starch-binding domain-like"/>
    <property type="match status" value="1"/>
</dbReference>
<dbReference type="RefSeq" id="WP_145194401.1">
    <property type="nucleotide sequence ID" value="NZ_CP036434.1"/>
</dbReference>
<feature type="chain" id="PRO_5021948808" description="Nickel uptake substrate-specific transmembrane region" evidence="1">
    <location>
        <begin position="22"/>
        <end position="645"/>
    </location>
</feature>
<dbReference type="Gene3D" id="2.60.40.1120">
    <property type="entry name" value="Carboxypeptidase-like, regulatory domain"/>
    <property type="match status" value="1"/>
</dbReference>
<dbReference type="Proteomes" id="UP000320390">
    <property type="component" value="Chromosome"/>
</dbReference>
<dbReference type="GO" id="GO:0030246">
    <property type="term" value="F:carbohydrate binding"/>
    <property type="evidence" value="ECO:0007669"/>
    <property type="project" value="InterPro"/>
</dbReference>
<evidence type="ECO:0000256" key="1">
    <source>
        <dbReference type="SAM" id="SignalP"/>
    </source>
</evidence>
<evidence type="ECO:0008006" key="4">
    <source>
        <dbReference type="Google" id="ProtNLM"/>
    </source>
</evidence>
<dbReference type="Pfam" id="PF13620">
    <property type="entry name" value="CarboxypepD_reg"/>
    <property type="match status" value="1"/>
</dbReference>
<keyword evidence="1" id="KW-0732">Signal</keyword>
<evidence type="ECO:0000313" key="2">
    <source>
        <dbReference type="EMBL" id="QDV04972.1"/>
    </source>
</evidence>
<sequence length="645" mass="69835" precursor="true">MPFRPLAFWFVLLACVAAVFHGHKGDPSRASVEQESWTGPGDPMFYVPDGDATVTLTLRFPEDASDAEKLGLVGKKLFLMGRSELAHGPYGEALDVTVGEDLTVRGSQLHQWIYELSVSGGRSIFSVDRALGPFRVKRDQFFYPSRGEHAGAEIELVRWEDLSGIVVDAAGEPVADARVVASWGRRSIHGVGIREIRRADASGRFLFERMPPEPAVLTAEAEPWERAGLHGDDLREAMKAADGIRLLLEVEESARAKAVEKESLPTTKHTLNGVVSGLSAAELADCIVGFAPTSKVPRDPLPASTMRASWWRRKEVAPEPESGAFVLEGVMWGPTTVWAQISHGSIVRRSERVELRADAETAPITPSIPSPGGVSGKVVLGDGSGLADAVLIIEQTSGSSVLSLGKVTTDAEGAFHLGGLPPGTYGATIENDRFVLSGSSDRAEFTVAAGEVLNDVSLKAVEGGWIDLQILHWTGDPITNFQVEFSVLSHSKGRLRRRSQSATEEDLFHLGPYEPGMYRVQRSLKSVNRHAEVALFRDVEVRAGEVTRVVLDDRTRAFDEWPIRCKGRVLEDGEPVLAAVVRIGDEVGELGRCFTNLEGEFELVLSSAGSFTLEARRGGANGRSASRTVELVAGETMSVDLSLVR</sequence>
<proteinExistence type="predicted"/>
<keyword evidence="3" id="KW-1185">Reference proteome</keyword>
<accession>A0A518ELM6</accession>
<dbReference type="AlphaFoldDB" id="A0A518ELM6"/>
<dbReference type="EMBL" id="CP036434">
    <property type="protein sequence ID" value="QDV04972.1"/>
    <property type="molecule type" value="Genomic_DNA"/>
</dbReference>
<dbReference type="InterPro" id="IPR013784">
    <property type="entry name" value="Carb-bd-like_fold"/>
</dbReference>
<name>A0A518ELM6_9BACT</name>
<organism evidence="2 3">
    <name type="scientific">Saltatorellus ferox</name>
    <dbReference type="NCBI Taxonomy" id="2528018"/>
    <lineage>
        <taxon>Bacteria</taxon>
        <taxon>Pseudomonadati</taxon>
        <taxon>Planctomycetota</taxon>
        <taxon>Planctomycetia</taxon>
        <taxon>Planctomycetia incertae sedis</taxon>
        <taxon>Saltatorellus</taxon>
    </lineage>
</organism>